<evidence type="ECO:0000256" key="11">
    <source>
        <dbReference type="ARBA" id="ARBA00029986"/>
    </source>
</evidence>
<keyword evidence="6 12" id="KW-0132">Cell division</keyword>
<keyword evidence="8 12" id="KW-0143">Chaperone</keyword>
<keyword evidence="5 12" id="KW-0963">Cytoplasm</keyword>
<comment type="subcellular location">
    <subcellularLocation>
        <location evidence="12">Cytoplasm</location>
    </subcellularLocation>
    <text evidence="12">About half TF is bound to the ribosome near the polypeptide exit tunnel while the other half is free in the cytoplasm.</text>
</comment>
<evidence type="ECO:0000256" key="3">
    <source>
        <dbReference type="ARBA" id="ARBA00013194"/>
    </source>
</evidence>
<dbReference type="PANTHER" id="PTHR30560:SF3">
    <property type="entry name" value="TRIGGER FACTOR-LIKE PROTEIN TIG, CHLOROPLASTIC"/>
    <property type="match status" value="1"/>
</dbReference>
<keyword evidence="10 12" id="KW-0131">Cell cycle</keyword>
<dbReference type="HAMAP" id="MF_00303">
    <property type="entry name" value="Trigger_factor_Tig"/>
    <property type="match status" value="1"/>
</dbReference>
<dbReference type="PANTHER" id="PTHR30560">
    <property type="entry name" value="TRIGGER FACTOR CHAPERONE AND PEPTIDYL-PROLYL CIS/TRANS ISOMERASE"/>
    <property type="match status" value="1"/>
</dbReference>
<dbReference type="SUPFAM" id="SSF109998">
    <property type="entry name" value="Triger factor/SurA peptide-binding domain-like"/>
    <property type="match status" value="1"/>
</dbReference>
<evidence type="ECO:0000313" key="18">
    <source>
        <dbReference type="EMBL" id="RDU69923.1"/>
    </source>
</evidence>
<feature type="region of interest" description="Disordered" evidence="16">
    <location>
        <begin position="432"/>
        <end position="467"/>
    </location>
</feature>
<dbReference type="OrthoDB" id="9767721at2"/>
<dbReference type="InterPro" id="IPR036611">
    <property type="entry name" value="Trigger_fac_ribosome-bd_sf"/>
</dbReference>
<gene>
    <name evidence="12" type="primary">tig</name>
    <name evidence="18" type="ORF">CQA62_00475</name>
</gene>
<dbReference type="InterPro" id="IPR046357">
    <property type="entry name" value="PPIase_dom_sf"/>
</dbReference>
<dbReference type="GO" id="GO:0003755">
    <property type="term" value="F:peptidyl-prolyl cis-trans isomerase activity"/>
    <property type="evidence" value="ECO:0007669"/>
    <property type="project" value="UniProtKB-UniRule"/>
</dbReference>
<evidence type="ECO:0000256" key="1">
    <source>
        <dbReference type="ARBA" id="ARBA00000971"/>
    </source>
</evidence>
<dbReference type="InterPro" id="IPR001179">
    <property type="entry name" value="PPIase_FKBP_dom"/>
</dbReference>
<dbReference type="GO" id="GO:0005737">
    <property type="term" value="C:cytoplasm"/>
    <property type="evidence" value="ECO:0007669"/>
    <property type="project" value="UniProtKB-SubCell"/>
</dbReference>
<dbReference type="Pfam" id="PF00254">
    <property type="entry name" value="FKBP_C"/>
    <property type="match status" value="1"/>
</dbReference>
<evidence type="ECO:0000256" key="15">
    <source>
        <dbReference type="SAM" id="Coils"/>
    </source>
</evidence>
<evidence type="ECO:0000256" key="5">
    <source>
        <dbReference type="ARBA" id="ARBA00022490"/>
    </source>
</evidence>
<dbReference type="Pfam" id="PF05698">
    <property type="entry name" value="Trigger_C"/>
    <property type="match status" value="1"/>
</dbReference>
<dbReference type="Proteomes" id="UP000257067">
    <property type="component" value="Unassembled WGS sequence"/>
</dbReference>
<evidence type="ECO:0000256" key="13">
    <source>
        <dbReference type="PROSITE-ProRule" id="PRU00277"/>
    </source>
</evidence>
<dbReference type="RefSeq" id="WP_104723630.1">
    <property type="nucleotide sequence ID" value="NZ_FZNE01000002.1"/>
</dbReference>
<feature type="domain" description="PPIase FKBP-type" evidence="17">
    <location>
        <begin position="165"/>
        <end position="247"/>
    </location>
</feature>
<dbReference type="FunFam" id="3.10.50.40:FF:000001">
    <property type="entry name" value="Trigger factor"/>
    <property type="match status" value="1"/>
</dbReference>
<dbReference type="SUPFAM" id="SSF102735">
    <property type="entry name" value="Trigger factor ribosome-binding domain"/>
    <property type="match status" value="1"/>
</dbReference>
<dbReference type="InterPro" id="IPR027304">
    <property type="entry name" value="Trigger_fact/SurA_dom_sf"/>
</dbReference>
<evidence type="ECO:0000256" key="6">
    <source>
        <dbReference type="ARBA" id="ARBA00022618"/>
    </source>
</evidence>
<evidence type="ECO:0000256" key="2">
    <source>
        <dbReference type="ARBA" id="ARBA00005464"/>
    </source>
</evidence>
<evidence type="ECO:0000256" key="8">
    <source>
        <dbReference type="ARBA" id="ARBA00023186"/>
    </source>
</evidence>
<comment type="similarity">
    <text evidence="2 12 14">Belongs to the FKBP-type PPIase family. Tig subfamily.</text>
</comment>
<dbReference type="InterPro" id="IPR008880">
    <property type="entry name" value="Trigger_fac_C"/>
</dbReference>
<feature type="compositionally biased region" description="Basic and acidic residues" evidence="16">
    <location>
        <begin position="438"/>
        <end position="453"/>
    </location>
</feature>
<comment type="domain">
    <text evidence="12">Consists of 3 domains; the N-terminus binds the ribosome, the middle domain has PPIase activity, while the C-terminus has intrinsic chaperone activity on its own.</text>
</comment>
<dbReference type="GO" id="GO:0044183">
    <property type="term" value="F:protein folding chaperone"/>
    <property type="evidence" value="ECO:0007669"/>
    <property type="project" value="TreeGrafter"/>
</dbReference>
<dbReference type="Gene3D" id="3.30.70.1050">
    <property type="entry name" value="Trigger factor ribosome-binding domain"/>
    <property type="match status" value="1"/>
</dbReference>
<evidence type="ECO:0000256" key="14">
    <source>
        <dbReference type="RuleBase" id="RU003914"/>
    </source>
</evidence>
<keyword evidence="15" id="KW-0175">Coiled coil</keyword>
<dbReference type="GO" id="GO:0043022">
    <property type="term" value="F:ribosome binding"/>
    <property type="evidence" value="ECO:0007669"/>
    <property type="project" value="TreeGrafter"/>
</dbReference>
<dbReference type="SUPFAM" id="SSF54534">
    <property type="entry name" value="FKBP-like"/>
    <property type="match status" value="1"/>
</dbReference>
<dbReference type="Pfam" id="PF05697">
    <property type="entry name" value="Trigger_N"/>
    <property type="match status" value="1"/>
</dbReference>
<keyword evidence="7 12" id="KW-0697">Rotamase</keyword>
<comment type="catalytic activity">
    <reaction evidence="1 12 13">
        <text>[protein]-peptidylproline (omega=180) = [protein]-peptidylproline (omega=0)</text>
        <dbReference type="Rhea" id="RHEA:16237"/>
        <dbReference type="Rhea" id="RHEA-COMP:10747"/>
        <dbReference type="Rhea" id="RHEA-COMP:10748"/>
        <dbReference type="ChEBI" id="CHEBI:83833"/>
        <dbReference type="ChEBI" id="CHEBI:83834"/>
        <dbReference type="EC" id="5.2.1.8"/>
    </reaction>
</comment>
<dbReference type="EC" id="5.2.1.8" evidence="3 12"/>
<sequence>MSLKTQRVNDANAIASSIISAELVDKKSQAITQQFAKNVNIHGFRKGKVPLNIVKQRYAKQIQQEVEQEAIRENFQQVLKDLKVEQKDVLGNPAITKFERKGNEIDIEFKISLAPKIDLSKLKSCVPDAKIKDPSLKEIDERLDEIAKSQAPLIEAKATAKLAEGNTANIDFEGFIAGKAFEGGKAQGFDLVIGSNQFIAGFEPQLIGMKKGEEKDIQVTFPENYQAKELAGKEATFKIKLNMIKIKDEAKLDDEVAKKILNNADATLQTLKDQVKLQLQNEMRVKLYNEELKPKLVDNILESIKFDLPDLIVEQEINILLNNYVKTLTQEEFEKFQADNKAIEAKRKELEDEAKKSVTITFIVDSASKEYGVQVQDNEVIQALYYEAMMAGQNPKATLEFYQKQNLLPAVKMAMLEDRILTMLLDEKINMASASKASSKEDKPKEIKGEKPKKTSTKKSTTKKEEK</sequence>
<comment type="function">
    <text evidence="12">Involved in protein export. Acts as a chaperone by maintaining the newly synthesized protein in an open conformation. Functions as a peptidyl-prolyl cis-trans isomerase.</text>
</comment>
<evidence type="ECO:0000256" key="12">
    <source>
        <dbReference type="HAMAP-Rule" id="MF_00303"/>
    </source>
</evidence>
<organism evidence="18 19">
    <name type="scientific">Helicobacter cholecystus</name>
    <dbReference type="NCBI Taxonomy" id="45498"/>
    <lineage>
        <taxon>Bacteria</taxon>
        <taxon>Pseudomonadati</taxon>
        <taxon>Campylobacterota</taxon>
        <taxon>Epsilonproteobacteria</taxon>
        <taxon>Campylobacterales</taxon>
        <taxon>Helicobacteraceae</taxon>
        <taxon>Helicobacter</taxon>
    </lineage>
</organism>
<dbReference type="InterPro" id="IPR005215">
    <property type="entry name" value="Trig_fac"/>
</dbReference>
<dbReference type="Gene3D" id="1.10.3120.10">
    <property type="entry name" value="Trigger factor, C-terminal domain"/>
    <property type="match status" value="1"/>
</dbReference>
<dbReference type="EMBL" id="NXLU01000001">
    <property type="protein sequence ID" value="RDU69923.1"/>
    <property type="molecule type" value="Genomic_DNA"/>
</dbReference>
<dbReference type="InterPro" id="IPR037041">
    <property type="entry name" value="Trigger_fac_C_sf"/>
</dbReference>
<evidence type="ECO:0000256" key="9">
    <source>
        <dbReference type="ARBA" id="ARBA00023235"/>
    </source>
</evidence>
<dbReference type="PROSITE" id="PS50059">
    <property type="entry name" value="FKBP_PPIASE"/>
    <property type="match status" value="1"/>
</dbReference>
<evidence type="ECO:0000259" key="17">
    <source>
        <dbReference type="PROSITE" id="PS50059"/>
    </source>
</evidence>
<dbReference type="AlphaFoldDB" id="A0A3D8IXZ0"/>
<dbReference type="GO" id="GO:0051301">
    <property type="term" value="P:cell division"/>
    <property type="evidence" value="ECO:0007669"/>
    <property type="project" value="UniProtKB-KW"/>
</dbReference>
<name>A0A3D8IXZ0_9HELI</name>
<dbReference type="InterPro" id="IPR008881">
    <property type="entry name" value="Trigger_fac_ribosome-bd_bac"/>
</dbReference>
<dbReference type="GO" id="GO:0043335">
    <property type="term" value="P:protein unfolding"/>
    <property type="evidence" value="ECO:0007669"/>
    <property type="project" value="TreeGrafter"/>
</dbReference>
<feature type="coiled-coil region" evidence="15">
    <location>
        <begin position="333"/>
        <end position="360"/>
    </location>
</feature>
<dbReference type="GO" id="GO:0051083">
    <property type="term" value="P:'de novo' cotranslational protein folding"/>
    <property type="evidence" value="ECO:0007669"/>
    <property type="project" value="TreeGrafter"/>
</dbReference>
<comment type="caution">
    <text evidence="18">The sequence shown here is derived from an EMBL/GenBank/DDBJ whole genome shotgun (WGS) entry which is preliminary data.</text>
</comment>
<protein>
    <recommendedName>
        <fullName evidence="4 12">Trigger factor</fullName>
        <shortName evidence="12">TF</shortName>
        <ecNumber evidence="3 12">5.2.1.8</ecNumber>
    </recommendedName>
    <alternativeName>
        <fullName evidence="11 12">PPIase</fullName>
    </alternativeName>
</protein>
<proteinExistence type="inferred from homology"/>
<accession>A0A3D8IXZ0</accession>
<evidence type="ECO:0000256" key="7">
    <source>
        <dbReference type="ARBA" id="ARBA00023110"/>
    </source>
</evidence>
<evidence type="ECO:0000256" key="16">
    <source>
        <dbReference type="SAM" id="MobiDB-lite"/>
    </source>
</evidence>
<dbReference type="GO" id="GO:0015031">
    <property type="term" value="P:protein transport"/>
    <property type="evidence" value="ECO:0007669"/>
    <property type="project" value="UniProtKB-UniRule"/>
</dbReference>
<keyword evidence="19" id="KW-1185">Reference proteome</keyword>
<dbReference type="Gene3D" id="3.10.50.40">
    <property type="match status" value="1"/>
</dbReference>
<evidence type="ECO:0000256" key="10">
    <source>
        <dbReference type="ARBA" id="ARBA00023306"/>
    </source>
</evidence>
<keyword evidence="9 12" id="KW-0413">Isomerase</keyword>
<dbReference type="NCBIfam" id="TIGR00115">
    <property type="entry name" value="tig"/>
    <property type="match status" value="1"/>
</dbReference>
<evidence type="ECO:0000256" key="4">
    <source>
        <dbReference type="ARBA" id="ARBA00016902"/>
    </source>
</evidence>
<reference evidence="18 19" key="1">
    <citation type="submission" date="2018-04" db="EMBL/GenBank/DDBJ databases">
        <title>Novel Campyloabacter and Helicobacter Species and Strains.</title>
        <authorList>
            <person name="Mannion A.J."/>
            <person name="Shen Z."/>
            <person name="Fox J.G."/>
        </authorList>
    </citation>
    <scope>NUCLEOTIDE SEQUENCE [LARGE SCALE GENOMIC DNA]</scope>
    <source>
        <strain evidence="18 19">ATCC 700242</strain>
    </source>
</reference>
<dbReference type="PIRSF" id="PIRSF003095">
    <property type="entry name" value="Trigger_factor"/>
    <property type="match status" value="1"/>
</dbReference>
<evidence type="ECO:0000313" key="19">
    <source>
        <dbReference type="Proteomes" id="UP000257067"/>
    </source>
</evidence>